<gene>
    <name evidence="7" type="ORF">LMH87_002620</name>
</gene>
<dbReference type="EMBL" id="JAJHUN010000010">
    <property type="protein sequence ID" value="KAJ4148136.1"/>
    <property type="molecule type" value="Genomic_DNA"/>
</dbReference>
<evidence type="ECO:0000313" key="8">
    <source>
        <dbReference type="Proteomes" id="UP001144673"/>
    </source>
</evidence>
<dbReference type="PANTHER" id="PTHR42776:SF27">
    <property type="entry name" value="DIPEPTIDYL PEPTIDASE FAMILY MEMBER 6"/>
    <property type="match status" value="1"/>
</dbReference>
<accession>A0A9W8Q973</accession>
<dbReference type="Pfam" id="PF07676">
    <property type="entry name" value="PD40"/>
    <property type="match status" value="2"/>
</dbReference>
<dbReference type="GO" id="GO:0006508">
    <property type="term" value="P:proteolysis"/>
    <property type="evidence" value="ECO:0007669"/>
    <property type="project" value="InterPro"/>
</dbReference>
<comment type="caution">
    <text evidence="7">The sequence shown here is derived from an EMBL/GenBank/DDBJ whole genome shotgun (WGS) entry which is preliminary data.</text>
</comment>
<dbReference type="Gene3D" id="3.40.50.1820">
    <property type="entry name" value="alpha/beta hydrolase"/>
    <property type="match status" value="1"/>
</dbReference>
<dbReference type="Proteomes" id="UP001144673">
    <property type="component" value="Chromosome 3"/>
</dbReference>
<evidence type="ECO:0000256" key="1">
    <source>
        <dbReference type="ARBA" id="ARBA00010040"/>
    </source>
</evidence>
<dbReference type="InterPro" id="IPR011659">
    <property type="entry name" value="WD40"/>
</dbReference>
<keyword evidence="2" id="KW-0378">Hydrolase</keyword>
<dbReference type="InterPro" id="IPR001375">
    <property type="entry name" value="Peptidase_S9_cat"/>
</dbReference>
<organism evidence="7 8">
    <name type="scientific">Akanthomyces muscarius</name>
    <name type="common">Entomopathogenic fungus</name>
    <name type="synonym">Lecanicillium muscarium</name>
    <dbReference type="NCBI Taxonomy" id="2231603"/>
    <lineage>
        <taxon>Eukaryota</taxon>
        <taxon>Fungi</taxon>
        <taxon>Dikarya</taxon>
        <taxon>Ascomycota</taxon>
        <taxon>Pezizomycotina</taxon>
        <taxon>Sordariomycetes</taxon>
        <taxon>Hypocreomycetidae</taxon>
        <taxon>Hypocreales</taxon>
        <taxon>Cordycipitaceae</taxon>
        <taxon>Akanthomyces</taxon>
    </lineage>
</organism>
<feature type="region of interest" description="Disordered" evidence="5">
    <location>
        <begin position="1"/>
        <end position="35"/>
    </location>
</feature>
<proteinExistence type="inferred from homology"/>
<keyword evidence="3" id="KW-0720">Serine protease</keyword>
<dbReference type="PANTHER" id="PTHR42776">
    <property type="entry name" value="SERINE PEPTIDASE S9 FAMILY MEMBER"/>
    <property type="match status" value="1"/>
</dbReference>
<dbReference type="Pfam" id="PF00326">
    <property type="entry name" value="Peptidase_S9"/>
    <property type="match status" value="1"/>
</dbReference>
<dbReference type="InterPro" id="IPR029058">
    <property type="entry name" value="AB_hydrolase_fold"/>
</dbReference>
<evidence type="ECO:0000313" key="7">
    <source>
        <dbReference type="EMBL" id="KAJ4148136.1"/>
    </source>
</evidence>
<evidence type="ECO:0000256" key="2">
    <source>
        <dbReference type="ARBA" id="ARBA00022801"/>
    </source>
</evidence>
<dbReference type="SUPFAM" id="SSF82171">
    <property type="entry name" value="DPP6 N-terminal domain-like"/>
    <property type="match status" value="1"/>
</dbReference>
<dbReference type="SUPFAM" id="SSF53474">
    <property type="entry name" value="alpha/beta-Hydrolases"/>
    <property type="match status" value="1"/>
</dbReference>
<dbReference type="GO" id="GO:0004252">
    <property type="term" value="F:serine-type endopeptidase activity"/>
    <property type="evidence" value="ECO:0007669"/>
    <property type="project" value="TreeGrafter"/>
</dbReference>
<name>A0A9W8Q973_AKAMU</name>
<keyword evidence="8" id="KW-1185">Reference proteome</keyword>
<comment type="similarity">
    <text evidence="1">Belongs to the peptidase S9C family.</text>
</comment>
<feature type="compositionally biased region" description="Polar residues" evidence="5">
    <location>
        <begin position="1"/>
        <end position="18"/>
    </location>
</feature>
<reference evidence="7" key="1">
    <citation type="journal article" date="2023" name="Access Microbiol">
        <title>De-novo genome assembly for Akanthomyces muscarius, a biocontrol agent of insect agricultural pests.</title>
        <authorList>
            <person name="Erdos Z."/>
            <person name="Studholme D.J."/>
            <person name="Raymond B."/>
            <person name="Sharma M."/>
        </authorList>
    </citation>
    <scope>NUCLEOTIDE SEQUENCE</scope>
    <source>
        <strain evidence="7">Ve6</strain>
    </source>
</reference>
<evidence type="ECO:0000256" key="3">
    <source>
        <dbReference type="ARBA" id="ARBA00022825"/>
    </source>
</evidence>
<evidence type="ECO:0000256" key="5">
    <source>
        <dbReference type="SAM" id="MobiDB-lite"/>
    </source>
</evidence>
<dbReference type="RefSeq" id="XP_056051077.1">
    <property type="nucleotide sequence ID" value="XM_056194105.1"/>
</dbReference>
<feature type="domain" description="Peptidase S9 prolyl oligopeptidase catalytic" evidence="6">
    <location>
        <begin position="464"/>
        <end position="691"/>
    </location>
</feature>
<protein>
    <recommendedName>
        <fullName evidence="4">Dipeptidyl-peptidase V</fullName>
    </recommendedName>
</protein>
<evidence type="ECO:0000256" key="4">
    <source>
        <dbReference type="ARBA" id="ARBA00032829"/>
    </source>
</evidence>
<dbReference type="GeneID" id="80889779"/>
<sequence>MYTLQSTTMAKNETTTSAIAAPGDVSKGSKDPDDKFDEELADALLSLEYPASYQFSPTADRIVYQSETNFGKPKNAVSTIWLATTDAGPARKLTTGRYRDSGPQWHPDGQQIAFLSDRANAGQVTAVWMMSLSGGDAQPVTPLDKKKSIESFKLSPDGETIAFLCEDEASKDHDTQDNDNDPQVWGETWDYTRLHLLDVKSGEVRAVSQEKRHVTSMSWKPDGKSIAYSSVQNPEPGEDGLTGTQISVLDMTSNKDQNVCTVRSEVSALNFVADGKVYFLSTYELHLLKGNSAVYYVDTGSLEPKAVRCAFGEKDTPASIKLAGGKLFVSRLVATRVVISDMDGNNIFEPERPFQYWNVAIDPITQEPVLAASLSDPSTPEEAYILRRNRDEVKLSNFGAPVLGKVKATPHIFTCRALDDLEDVTGIFITPSAEKTISQPLPTFVLPHGGPTACDLPSFDPSLMRWAPYLLSKGYGVLLIQYRGSVGYGQQFAAWSSRGIGTFDYEDVIAATDHAIKSGFADPKRLMVGFWSQGGYLSYLCAVRNGLHNLGWKFNAAIAGAGFVDIDGLVLGSDLGATDQRELAGRIAPWETDASDTRARRGSAIWEMKHAVDEAKRRGNMVIPPMLILHGEADPRTPYWQAVAFRRALRWHGLPFEFVTFPGGGHLPTAWRHQMDIIRRVARWAETYIGKSAE</sequence>
<dbReference type="Gene3D" id="2.120.10.30">
    <property type="entry name" value="TolB, C-terminal domain"/>
    <property type="match status" value="2"/>
</dbReference>
<dbReference type="InterPro" id="IPR011042">
    <property type="entry name" value="6-blade_b-propeller_TolB-like"/>
</dbReference>
<dbReference type="AlphaFoldDB" id="A0A9W8Q973"/>
<keyword evidence="3" id="KW-0645">Protease</keyword>
<evidence type="ECO:0000259" key="6">
    <source>
        <dbReference type="Pfam" id="PF00326"/>
    </source>
</evidence>